<dbReference type="HAMAP" id="MF_01006">
    <property type="entry name" value="Undec_diphosphatase"/>
    <property type="match status" value="1"/>
</dbReference>
<comment type="subcellular location">
    <subcellularLocation>
        <location evidence="1 17">Cell membrane</location>
        <topology evidence="1 17">Multi-pass membrane protein</topology>
    </subcellularLocation>
</comment>
<evidence type="ECO:0000256" key="11">
    <source>
        <dbReference type="ARBA" id="ARBA00023136"/>
    </source>
</evidence>
<evidence type="ECO:0000256" key="16">
    <source>
        <dbReference type="ARBA" id="ARBA00047594"/>
    </source>
</evidence>
<evidence type="ECO:0000256" key="1">
    <source>
        <dbReference type="ARBA" id="ARBA00004651"/>
    </source>
</evidence>
<keyword evidence="9 17" id="KW-0573">Peptidoglycan synthesis</keyword>
<feature type="transmembrane region" description="Helical" evidence="17">
    <location>
        <begin position="102"/>
        <end position="120"/>
    </location>
</feature>
<comment type="similarity">
    <text evidence="2 17">Belongs to the UppP family.</text>
</comment>
<keyword evidence="8 17" id="KW-0133">Cell shape</keyword>
<keyword evidence="6 17" id="KW-0812">Transmembrane</keyword>
<evidence type="ECO:0000256" key="8">
    <source>
        <dbReference type="ARBA" id="ARBA00022960"/>
    </source>
</evidence>
<dbReference type="NCBIfam" id="NF001392">
    <property type="entry name" value="PRK00281.2-1"/>
    <property type="match status" value="1"/>
</dbReference>
<keyword evidence="7 17" id="KW-0378">Hydrolase</keyword>
<dbReference type="EMBL" id="BAAARY010000011">
    <property type="protein sequence ID" value="GAA2525757.1"/>
    <property type="molecule type" value="Genomic_DNA"/>
</dbReference>
<dbReference type="PANTHER" id="PTHR30622">
    <property type="entry name" value="UNDECAPRENYL-DIPHOSPHATASE"/>
    <property type="match status" value="1"/>
</dbReference>
<evidence type="ECO:0000313" key="18">
    <source>
        <dbReference type="EMBL" id="GAA2525757.1"/>
    </source>
</evidence>
<dbReference type="Pfam" id="PF02673">
    <property type="entry name" value="BacA"/>
    <property type="match status" value="1"/>
</dbReference>
<evidence type="ECO:0000256" key="14">
    <source>
        <dbReference type="ARBA" id="ARBA00032707"/>
    </source>
</evidence>
<evidence type="ECO:0000256" key="9">
    <source>
        <dbReference type="ARBA" id="ARBA00022984"/>
    </source>
</evidence>
<comment type="catalytic activity">
    <reaction evidence="16 17">
        <text>di-trans,octa-cis-undecaprenyl diphosphate + H2O = di-trans,octa-cis-undecaprenyl phosphate + phosphate + H(+)</text>
        <dbReference type="Rhea" id="RHEA:28094"/>
        <dbReference type="ChEBI" id="CHEBI:15377"/>
        <dbReference type="ChEBI" id="CHEBI:15378"/>
        <dbReference type="ChEBI" id="CHEBI:43474"/>
        <dbReference type="ChEBI" id="CHEBI:58405"/>
        <dbReference type="ChEBI" id="CHEBI:60392"/>
        <dbReference type="EC" id="3.6.1.27"/>
    </reaction>
</comment>
<accession>A0ABN3NN94</accession>
<keyword evidence="19" id="KW-1185">Reference proteome</keyword>
<dbReference type="NCBIfam" id="TIGR00753">
    <property type="entry name" value="undec_PP_bacA"/>
    <property type="match status" value="1"/>
</dbReference>
<evidence type="ECO:0000256" key="15">
    <source>
        <dbReference type="ARBA" id="ARBA00032932"/>
    </source>
</evidence>
<evidence type="ECO:0000256" key="2">
    <source>
        <dbReference type="ARBA" id="ARBA00010621"/>
    </source>
</evidence>
<keyword evidence="10 17" id="KW-1133">Transmembrane helix</keyword>
<evidence type="ECO:0000313" key="19">
    <source>
        <dbReference type="Proteomes" id="UP001499978"/>
    </source>
</evidence>
<gene>
    <name evidence="17" type="primary">uppP</name>
    <name evidence="18" type="ORF">GCM10010201_25570</name>
</gene>
<evidence type="ECO:0000256" key="3">
    <source>
        <dbReference type="ARBA" id="ARBA00012374"/>
    </source>
</evidence>
<feature type="transmembrane region" description="Helical" evidence="17">
    <location>
        <begin position="276"/>
        <end position="297"/>
    </location>
</feature>
<evidence type="ECO:0000256" key="13">
    <source>
        <dbReference type="ARBA" id="ARBA00023316"/>
    </source>
</evidence>
<keyword evidence="5 17" id="KW-1003">Cell membrane</keyword>
<feature type="transmembrane region" description="Helical" evidence="17">
    <location>
        <begin position="241"/>
        <end position="264"/>
    </location>
</feature>
<evidence type="ECO:0000256" key="7">
    <source>
        <dbReference type="ARBA" id="ARBA00022801"/>
    </source>
</evidence>
<protein>
    <recommendedName>
        <fullName evidence="4 17">Undecaprenyl-diphosphatase</fullName>
        <ecNumber evidence="3 17">3.6.1.27</ecNumber>
    </recommendedName>
    <alternativeName>
        <fullName evidence="15 17">Bacitracin resistance protein</fullName>
    </alternativeName>
    <alternativeName>
        <fullName evidence="14 17">Undecaprenyl pyrophosphate phosphatase</fullName>
    </alternativeName>
</protein>
<evidence type="ECO:0000256" key="17">
    <source>
        <dbReference type="HAMAP-Rule" id="MF_01006"/>
    </source>
</evidence>
<dbReference type="Proteomes" id="UP001499978">
    <property type="component" value="Unassembled WGS sequence"/>
</dbReference>
<sequence>MAEQRARERVGHVTDMTWIEAIILGIVQGLTEFLPVSSSAHMRITSALLFDRDAGASFTAVTQLGTEAAVLIYFAKDIWRITRAWFVGIFNRAERAHADYKMAWYVIIGSIPIGAVGFAFKDQIRSGARNLWLVATMLIVFAFVIAFAEYWGRQTRDLTGFTLRDGIVMGLAQAMALIPGVSRSGGTLSAGLFLGLTREAAARYSFLLAIPAVVMSGIFSLEDVFTPAAAAEGVAVFSVPSPAQMVVATLIAFAIGYAAIAWLLRYVVRHTLYIFVLYRVALGSVLLALLSTGALAAT</sequence>
<comment type="caution">
    <text evidence="18">The sequence shown here is derived from an EMBL/GenBank/DDBJ whole genome shotgun (WGS) entry which is preliminary data.</text>
</comment>
<evidence type="ECO:0000256" key="4">
    <source>
        <dbReference type="ARBA" id="ARBA00021581"/>
    </source>
</evidence>
<name>A0ABN3NN94_9ACTN</name>
<dbReference type="EC" id="3.6.1.27" evidence="3 17"/>
<reference evidence="18 19" key="1">
    <citation type="journal article" date="2019" name="Int. J. Syst. Evol. Microbiol.">
        <title>The Global Catalogue of Microorganisms (GCM) 10K type strain sequencing project: providing services to taxonomists for standard genome sequencing and annotation.</title>
        <authorList>
            <consortium name="The Broad Institute Genomics Platform"/>
            <consortium name="The Broad Institute Genome Sequencing Center for Infectious Disease"/>
            <person name="Wu L."/>
            <person name="Ma J."/>
        </authorList>
    </citation>
    <scope>NUCLEOTIDE SEQUENCE [LARGE SCALE GENOMIC DNA]</scope>
    <source>
        <strain evidence="18 19">JCM 3367</strain>
    </source>
</reference>
<evidence type="ECO:0000256" key="5">
    <source>
        <dbReference type="ARBA" id="ARBA00022475"/>
    </source>
</evidence>
<dbReference type="InterPro" id="IPR003824">
    <property type="entry name" value="UppP"/>
</dbReference>
<evidence type="ECO:0000256" key="6">
    <source>
        <dbReference type="ARBA" id="ARBA00022692"/>
    </source>
</evidence>
<feature type="transmembrane region" description="Helical" evidence="17">
    <location>
        <begin position="201"/>
        <end position="221"/>
    </location>
</feature>
<comment type="miscellaneous">
    <text evidence="17">Bacitracin is thought to be involved in the inhibition of peptidoglycan synthesis by sequestering undecaprenyl diphosphate, thereby reducing the pool of lipid carrier available.</text>
</comment>
<organism evidence="18 19">
    <name type="scientific">Pilimelia columellifera subsp. columellifera</name>
    <dbReference type="NCBI Taxonomy" id="706583"/>
    <lineage>
        <taxon>Bacteria</taxon>
        <taxon>Bacillati</taxon>
        <taxon>Actinomycetota</taxon>
        <taxon>Actinomycetes</taxon>
        <taxon>Micromonosporales</taxon>
        <taxon>Micromonosporaceae</taxon>
        <taxon>Pilimelia</taxon>
    </lineage>
</organism>
<proteinExistence type="inferred from homology"/>
<comment type="function">
    <text evidence="17">Catalyzes the dephosphorylation of undecaprenyl diphosphate (UPP). Confers resistance to bacitracin.</text>
</comment>
<dbReference type="PANTHER" id="PTHR30622:SF4">
    <property type="entry name" value="UNDECAPRENYL-DIPHOSPHATASE"/>
    <property type="match status" value="1"/>
</dbReference>
<keyword evidence="13 17" id="KW-0961">Cell wall biogenesis/degradation</keyword>
<keyword evidence="11 17" id="KW-0472">Membrane</keyword>
<keyword evidence="12 17" id="KW-0046">Antibiotic resistance</keyword>
<evidence type="ECO:0000256" key="12">
    <source>
        <dbReference type="ARBA" id="ARBA00023251"/>
    </source>
</evidence>
<feature type="transmembrane region" description="Helical" evidence="17">
    <location>
        <begin position="132"/>
        <end position="151"/>
    </location>
</feature>
<evidence type="ECO:0000256" key="10">
    <source>
        <dbReference type="ARBA" id="ARBA00022989"/>
    </source>
</evidence>